<organism evidence="1">
    <name type="scientific">marine sediment metagenome</name>
    <dbReference type="NCBI Taxonomy" id="412755"/>
    <lineage>
        <taxon>unclassified sequences</taxon>
        <taxon>metagenomes</taxon>
        <taxon>ecological metagenomes</taxon>
    </lineage>
</organism>
<comment type="caution">
    <text evidence="1">The sequence shown here is derived from an EMBL/GenBank/DDBJ whole genome shotgun (WGS) entry which is preliminary data.</text>
</comment>
<accession>X0W1I9</accession>
<protein>
    <submittedName>
        <fullName evidence="1">Uncharacterized protein</fullName>
    </submittedName>
</protein>
<reference evidence="1" key="1">
    <citation type="journal article" date="2014" name="Front. Microbiol.">
        <title>High frequency of phylogenetically diverse reductive dehalogenase-homologous genes in deep subseafloor sedimentary metagenomes.</title>
        <authorList>
            <person name="Kawai M."/>
            <person name="Futagami T."/>
            <person name="Toyoda A."/>
            <person name="Takaki Y."/>
            <person name="Nishi S."/>
            <person name="Hori S."/>
            <person name="Arai W."/>
            <person name="Tsubouchi T."/>
            <person name="Morono Y."/>
            <person name="Uchiyama I."/>
            <person name="Ito T."/>
            <person name="Fujiyama A."/>
            <person name="Inagaki F."/>
            <person name="Takami H."/>
        </authorList>
    </citation>
    <scope>NUCLEOTIDE SEQUENCE</scope>
    <source>
        <strain evidence="1">Expedition CK06-06</strain>
    </source>
</reference>
<proteinExistence type="predicted"/>
<evidence type="ECO:0000313" key="1">
    <source>
        <dbReference type="EMBL" id="GAG06591.1"/>
    </source>
</evidence>
<gene>
    <name evidence="1" type="ORF">S01H1_44338</name>
</gene>
<name>X0W1I9_9ZZZZ</name>
<dbReference type="AlphaFoldDB" id="X0W1I9"/>
<sequence>MKSNRANCRECGKMVLWMKTQRNKNIMVDYKKEFENHGHFDKDLGHECHWDTCQGKGDKIK</sequence>
<dbReference type="EMBL" id="BARS01028281">
    <property type="protein sequence ID" value="GAG06591.1"/>
    <property type="molecule type" value="Genomic_DNA"/>
</dbReference>